<sequence length="184" mass="21192">MWASVFDEICDTAQVSDQFKTCLKEVLERLGKCVEDTKKSDLSKQTSESTDEKMNWTELLGVIRSMLNESEKKRNVNGNSASLSRMEKQSLIALMSVVLDKISTKVLERIIEDTLRQLGRQLNKWVDNEWGLYWCFMCLCSITKRGLIPHHPAIWTNELAKKVFQACLVFSIDERDVCAKPRLN</sequence>
<comment type="caution">
    <text evidence="1">The sequence shown here is derived from an EMBL/GenBank/DDBJ whole genome shotgun (WGS) entry which is preliminary data.</text>
</comment>
<name>X6MB37_RETFI</name>
<evidence type="ECO:0000313" key="1">
    <source>
        <dbReference type="EMBL" id="ETO10856.1"/>
    </source>
</evidence>
<dbReference type="AlphaFoldDB" id="X6MB37"/>
<proteinExistence type="predicted"/>
<dbReference type="Proteomes" id="UP000023152">
    <property type="component" value="Unassembled WGS sequence"/>
</dbReference>
<keyword evidence="2" id="KW-1185">Reference proteome</keyword>
<evidence type="ECO:0000313" key="2">
    <source>
        <dbReference type="Proteomes" id="UP000023152"/>
    </source>
</evidence>
<accession>X6MB37</accession>
<reference evidence="1 2" key="1">
    <citation type="journal article" date="2013" name="Curr. Biol.">
        <title>The Genome of the Foraminiferan Reticulomyxa filosa.</title>
        <authorList>
            <person name="Glockner G."/>
            <person name="Hulsmann N."/>
            <person name="Schleicher M."/>
            <person name="Noegel A.A."/>
            <person name="Eichinger L."/>
            <person name="Gallinger C."/>
            <person name="Pawlowski J."/>
            <person name="Sierra R."/>
            <person name="Euteneuer U."/>
            <person name="Pillet L."/>
            <person name="Moustafa A."/>
            <person name="Platzer M."/>
            <person name="Groth M."/>
            <person name="Szafranski K."/>
            <person name="Schliwa M."/>
        </authorList>
    </citation>
    <scope>NUCLEOTIDE SEQUENCE [LARGE SCALE GENOMIC DNA]</scope>
</reference>
<gene>
    <name evidence="1" type="ORF">RFI_26520</name>
</gene>
<organism evidence="1 2">
    <name type="scientific">Reticulomyxa filosa</name>
    <dbReference type="NCBI Taxonomy" id="46433"/>
    <lineage>
        <taxon>Eukaryota</taxon>
        <taxon>Sar</taxon>
        <taxon>Rhizaria</taxon>
        <taxon>Retaria</taxon>
        <taxon>Foraminifera</taxon>
        <taxon>Monothalamids</taxon>
        <taxon>Reticulomyxidae</taxon>
        <taxon>Reticulomyxa</taxon>
    </lineage>
</organism>
<dbReference type="EMBL" id="ASPP01023057">
    <property type="protein sequence ID" value="ETO10856.1"/>
    <property type="molecule type" value="Genomic_DNA"/>
</dbReference>
<protein>
    <submittedName>
        <fullName evidence="1">Uncharacterized protein</fullName>
    </submittedName>
</protein>
<feature type="non-terminal residue" evidence="1">
    <location>
        <position position="184"/>
    </location>
</feature>